<evidence type="ECO:0000256" key="7">
    <source>
        <dbReference type="ARBA" id="ARBA00022989"/>
    </source>
</evidence>
<keyword evidence="4" id="KW-0997">Cell inner membrane</keyword>
<dbReference type="EMBL" id="JRQI01000087">
    <property type="protein sequence ID" value="KGK56406.1"/>
    <property type="molecule type" value="Genomic_DNA"/>
</dbReference>
<dbReference type="Gene3D" id="2.30.30.830">
    <property type="match status" value="1"/>
</dbReference>
<reference evidence="10 11" key="1">
    <citation type="submission" date="2014-10" db="EMBL/GenBank/DDBJ databases">
        <title>Genome sequence of a Xanthomonas strain that is pathogenic on beans.</title>
        <authorList>
            <person name="Aritua V."/>
            <person name="Sapp M."/>
            <person name="Harrison J."/>
            <person name="Smith J."/>
            <person name="Studholme D."/>
        </authorList>
    </citation>
    <scope>NUCLEOTIDE SEQUENCE [LARGE SCALE GENOMIC DNA]</scope>
    <source>
        <strain evidence="10 11">Nyagatare</strain>
    </source>
</reference>
<evidence type="ECO:0000256" key="6">
    <source>
        <dbReference type="ARBA" id="ARBA00022927"/>
    </source>
</evidence>
<keyword evidence="5" id="KW-0812">Transmembrane</keyword>
<dbReference type="SUPFAM" id="SSF50156">
    <property type="entry name" value="PDZ domain-like"/>
    <property type="match status" value="1"/>
</dbReference>
<dbReference type="GO" id="GO:0015031">
    <property type="term" value="P:protein transport"/>
    <property type="evidence" value="ECO:0007669"/>
    <property type="project" value="UniProtKB-KW"/>
</dbReference>
<organism evidence="10 11">
    <name type="scientific">Xanthomonas cannabis pv. phaseoli</name>
    <dbReference type="NCBI Taxonomy" id="1885902"/>
    <lineage>
        <taxon>Bacteria</taxon>
        <taxon>Pseudomonadati</taxon>
        <taxon>Pseudomonadota</taxon>
        <taxon>Gammaproteobacteria</taxon>
        <taxon>Lysobacterales</taxon>
        <taxon>Lysobacteraceae</taxon>
        <taxon>Xanthomonas</taxon>
    </lineage>
</organism>
<keyword evidence="6" id="KW-0653">Protein transport</keyword>
<dbReference type="GO" id="GO:0005886">
    <property type="term" value="C:plasma membrane"/>
    <property type="evidence" value="ECO:0007669"/>
    <property type="project" value="UniProtKB-SubCell"/>
</dbReference>
<feature type="domain" description="Type II secretion system protein GspC N-terminal" evidence="9">
    <location>
        <begin position="81"/>
        <end position="135"/>
    </location>
</feature>
<evidence type="ECO:0000256" key="2">
    <source>
        <dbReference type="ARBA" id="ARBA00022448"/>
    </source>
</evidence>
<keyword evidence="2" id="KW-0813">Transport</keyword>
<evidence type="ECO:0000259" key="9">
    <source>
        <dbReference type="Pfam" id="PF11356"/>
    </source>
</evidence>
<gene>
    <name evidence="10" type="ORF">NC00_17650</name>
</gene>
<accession>A0AB34P467</accession>
<keyword evidence="8" id="KW-0472">Membrane</keyword>
<dbReference type="RefSeq" id="WP_047697134.1">
    <property type="nucleotide sequence ID" value="NZ_KN265532.1"/>
</dbReference>
<dbReference type="AlphaFoldDB" id="A0AB34P467"/>
<dbReference type="Pfam" id="PF11356">
    <property type="entry name" value="T2SSC"/>
    <property type="match status" value="1"/>
</dbReference>
<sequence length="274" mass="28097">MSALQRVLPPLNAVVSLRGVRTAVVCALAVLLAVQALRLVWLVVTPIGPLGTRTPAIEATLDLSALGRDVFYRNVGGASSDGIVLHGVRAGDTHAAAYLSHGDGRQGAYRVGDAVVPGVVVQAIAADHVLLRTGSGVRRLGLIDAAPQVPASTTPVAGTTTAGTAAAVMSNVGNATNATNASAAAAVDPQQLLSTAGLRASEDGSGYTLMPRGDGALLRQAGLAAGDVLTQINGRTLDAEHLRELQDELRDGQAATLTYRRNGQTHTMTLKRPQ</sequence>
<keyword evidence="7" id="KW-1133">Transmembrane helix</keyword>
<evidence type="ECO:0000256" key="3">
    <source>
        <dbReference type="ARBA" id="ARBA00022475"/>
    </source>
</evidence>
<evidence type="ECO:0000313" key="10">
    <source>
        <dbReference type="EMBL" id="KGK56406.1"/>
    </source>
</evidence>
<evidence type="ECO:0000256" key="4">
    <source>
        <dbReference type="ARBA" id="ARBA00022519"/>
    </source>
</evidence>
<dbReference type="Gene3D" id="2.30.42.10">
    <property type="match status" value="1"/>
</dbReference>
<evidence type="ECO:0000313" key="11">
    <source>
        <dbReference type="Proteomes" id="UP000029879"/>
    </source>
</evidence>
<name>A0AB34P467_9XANT</name>
<dbReference type="Proteomes" id="UP000029879">
    <property type="component" value="Unassembled WGS sequence"/>
</dbReference>
<evidence type="ECO:0000256" key="8">
    <source>
        <dbReference type="ARBA" id="ARBA00023136"/>
    </source>
</evidence>
<keyword evidence="3" id="KW-1003">Cell membrane</keyword>
<proteinExistence type="predicted"/>
<protein>
    <submittedName>
        <fullName evidence="10">Type II secretion system protein C</fullName>
    </submittedName>
</protein>
<comment type="caution">
    <text evidence="10">The sequence shown here is derived from an EMBL/GenBank/DDBJ whole genome shotgun (WGS) entry which is preliminary data.</text>
</comment>
<comment type="subcellular location">
    <subcellularLocation>
        <location evidence="1">Cell inner membrane</location>
    </subcellularLocation>
</comment>
<evidence type="ECO:0000256" key="5">
    <source>
        <dbReference type="ARBA" id="ARBA00022692"/>
    </source>
</evidence>
<dbReference type="InterPro" id="IPR036034">
    <property type="entry name" value="PDZ_sf"/>
</dbReference>
<dbReference type="InterPro" id="IPR024961">
    <property type="entry name" value="T2SS_GspC_N"/>
</dbReference>
<evidence type="ECO:0000256" key="1">
    <source>
        <dbReference type="ARBA" id="ARBA00004533"/>
    </source>
</evidence>